<protein>
    <submittedName>
        <fullName evidence="2">Chromosome segregation ATPase</fullName>
    </submittedName>
</protein>
<dbReference type="Pfam" id="PF13614">
    <property type="entry name" value="AAA_31"/>
    <property type="match status" value="1"/>
</dbReference>
<gene>
    <name evidence="2" type="ordered locus">Tery_4230</name>
</gene>
<organism evidence="2">
    <name type="scientific">Trichodesmium erythraeum (strain IMS101)</name>
    <dbReference type="NCBI Taxonomy" id="203124"/>
    <lineage>
        <taxon>Bacteria</taxon>
        <taxon>Bacillati</taxon>
        <taxon>Cyanobacteriota</taxon>
        <taxon>Cyanophyceae</taxon>
        <taxon>Oscillatoriophycideae</taxon>
        <taxon>Oscillatoriales</taxon>
        <taxon>Microcoleaceae</taxon>
        <taxon>Trichodesmium</taxon>
    </lineage>
</organism>
<dbReference type="InterPro" id="IPR027417">
    <property type="entry name" value="P-loop_NTPase"/>
</dbReference>
<evidence type="ECO:0000313" key="2">
    <source>
        <dbReference type="EMBL" id="ABG53231.1"/>
    </source>
</evidence>
<dbReference type="InterPro" id="IPR025669">
    <property type="entry name" value="AAA_dom"/>
</dbReference>
<dbReference type="OrthoDB" id="477717at2"/>
<dbReference type="eggNOG" id="COG1192">
    <property type="taxonomic scope" value="Bacteria"/>
</dbReference>
<dbReference type="PANTHER" id="PTHR13696:SF52">
    <property type="entry name" value="PARA FAMILY PROTEIN CT_582"/>
    <property type="match status" value="1"/>
</dbReference>
<sequence length="266" mass="29799">MAKTIAFANLKGGTGKTTICINIAGCLTIINPKSRILVVDFDPQANATSGLGIDENNLENSIYDVILNQFNQYQGVPITQAILATQIENLHLVPSELNLATASILMQQGKDKVGTLNRILTLIKSYYNYILIDVPSDTGLFMLNSLRAADEAVIPIDSSVFSLEALEKFKIYCQNIQEMTIHKINRFTVVFNRYTKSKVSHKSNKSLKNSIFEEIEEAVKRMSYPLYKIPESLLVYRSQQEGMPISHISPTSQIVKNYMEIARDLS</sequence>
<proteinExistence type="predicted"/>
<dbReference type="RefSeq" id="WP_011613561.1">
    <property type="nucleotide sequence ID" value="NC_008312.1"/>
</dbReference>
<dbReference type="Gene3D" id="3.40.50.300">
    <property type="entry name" value="P-loop containing nucleotide triphosphate hydrolases"/>
    <property type="match status" value="1"/>
</dbReference>
<dbReference type="InterPro" id="IPR050678">
    <property type="entry name" value="DNA_Partitioning_ATPase"/>
</dbReference>
<name>Q10WZ3_TRIEI</name>
<dbReference type="AlphaFoldDB" id="Q10WZ3"/>
<dbReference type="HOGENOM" id="CLU_037612_1_3_3"/>
<dbReference type="SUPFAM" id="SSF52540">
    <property type="entry name" value="P-loop containing nucleoside triphosphate hydrolases"/>
    <property type="match status" value="1"/>
</dbReference>
<dbReference type="STRING" id="203124.Tery_4230"/>
<evidence type="ECO:0000259" key="1">
    <source>
        <dbReference type="Pfam" id="PF13614"/>
    </source>
</evidence>
<reference evidence="2" key="1">
    <citation type="submission" date="2006-06" db="EMBL/GenBank/DDBJ databases">
        <title>Complete sequence of Trichodesmium erythraeum IMS101.</title>
        <authorList>
            <consortium name="US DOE Joint Genome Institute"/>
            <person name="Copeland A."/>
            <person name="Lucas S."/>
            <person name="Lapidus A."/>
            <person name="Barry K."/>
            <person name="Detter J.C."/>
            <person name="Glavina del Rio T."/>
            <person name="Hammon N."/>
            <person name="Israni S."/>
            <person name="Dalin E."/>
            <person name="Tice H."/>
            <person name="Pitluck S."/>
            <person name="Kiss H."/>
            <person name="Munk A.C."/>
            <person name="Brettin T."/>
            <person name="Bruce D."/>
            <person name="Han C."/>
            <person name="Tapia R."/>
            <person name="Gilna P."/>
            <person name="Schmutz J."/>
            <person name="Larimer F."/>
            <person name="Land M."/>
            <person name="Hauser L."/>
            <person name="Kyrpides N."/>
            <person name="Kim E."/>
            <person name="Richardson P."/>
        </authorList>
    </citation>
    <scope>NUCLEOTIDE SEQUENCE [LARGE SCALE GENOMIC DNA]</scope>
    <source>
        <strain evidence="2">IMS101</strain>
    </source>
</reference>
<dbReference type="PANTHER" id="PTHR13696">
    <property type="entry name" value="P-LOOP CONTAINING NUCLEOSIDE TRIPHOSPHATE HYDROLASE"/>
    <property type="match status" value="1"/>
</dbReference>
<dbReference type="EMBL" id="CP000393">
    <property type="protein sequence ID" value="ABG53231.1"/>
    <property type="molecule type" value="Genomic_DNA"/>
</dbReference>
<dbReference type="KEGG" id="ter:Tery_4230"/>
<accession>Q10WZ3</accession>
<feature type="domain" description="AAA" evidence="1">
    <location>
        <begin position="2"/>
        <end position="182"/>
    </location>
</feature>
<dbReference type="CDD" id="cd02042">
    <property type="entry name" value="ParAB_family"/>
    <property type="match status" value="1"/>
</dbReference>